<keyword evidence="1" id="KW-1133">Transmembrane helix</keyword>
<name>A0ABX8Z317_9BACT</name>
<gene>
    <name evidence="2" type="ORF">RHAB15C_0000325</name>
</gene>
<dbReference type="EMBL" id="CP075585">
    <property type="protein sequence ID" value="QZA58451.1"/>
    <property type="molecule type" value="Genomic_DNA"/>
</dbReference>
<proteinExistence type="predicted"/>
<accession>A0ABX8Z317</accession>
<reference evidence="2 3" key="1">
    <citation type="submission" date="2021-05" db="EMBL/GenBank/DDBJ databases">
        <title>Ecology and evolution of chlamydial symbionts of arthropods.</title>
        <authorList>
            <person name="Halter T."/>
            <person name="Sixt B.S."/>
            <person name="Toenshoff E.R."/>
            <person name="Koestlbacher S."/>
            <person name="Schulz F."/>
            <person name="Kostanjsek R."/>
            <person name="Collingro A."/>
            <person name="Hendrickx F."/>
            <person name="Horn M."/>
        </authorList>
    </citation>
    <scope>NUCLEOTIDE SEQUENCE [LARGE SCALE GENOMIC DNA]</scope>
    <source>
        <strain evidence="2 3">15C</strain>
    </source>
</reference>
<keyword evidence="3" id="KW-1185">Reference proteome</keyword>
<sequence>MFDSMLICENIAEKMRDPNIVRKVALNTFHKNQVEYPIWLEESFISGIPGISYFYAAMHSAFPKNSWDLVAEKYVELSLICLQKQGISNCSLFNGLTGLSIAIYLSSNHGKRYQNLLSKLDDFFIKEVTRSFLQMKSHYIKKEIYIPPYFYNLAQGISGIISYLLFRKDNPYLRKLAFELIDMLAQILSFNKQFDSHQVPGWYVSHDSLFFDEEKSQYPNGCFILNHSFGIAGCLAALSLAAADGFRMSGLYESIDLVSTWLKNKYQTLMDNECWETIIPLNINDLATPGIAQDSWANGWPALLRSLFLAGQTLNDSSLISFASNTYISLFNKTESNRLDPSFSFGKAGLLSTTYLMAKDMENYQLLKKSDSLENELKADYHPNLPFGFKVRHPNKNGNDQWTDDPGLLNGSIGIALSLMLVQQKLDPNLIRIFLI</sequence>
<evidence type="ECO:0000313" key="3">
    <source>
        <dbReference type="Proteomes" id="UP000822862"/>
    </source>
</evidence>
<evidence type="ECO:0000256" key="1">
    <source>
        <dbReference type="SAM" id="Phobius"/>
    </source>
</evidence>
<dbReference type="InterPro" id="IPR007822">
    <property type="entry name" value="LANC-like"/>
</dbReference>
<dbReference type="SMART" id="SM01260">
    <property type="entry name" value="LANC_like"/>
    <property type="match status" value="1"/>
</dbReference>
<dbReference type="RefSeq" id="WP_194845018.1">
    <property type="nucleotide sequence ID" value="NZ_CP075585.1"/>
</dbReference>
<protein>
    <submittedName>
        <fullName evidence="2">Lanthionine synthetase C-like protein</fullName>
    </submittedName>
</protein>
<feature type="transmembrane region" description="Helical" evidence="1">
    <location>
        <begin position="149"/>
        <end position="166"/>
    </location>
</feature>
<evidence type="ECO:0000313" key="2">
    <source>
        <dbReference type="EMBL" id="QZA58451.1"/>
    </source>
</evidence>
<dbReference type="Proteomes" id="UP000822862">
    <property type="component" value="Chromosome"/>
</dbReference>
<organism evidence="2 3">
    <name type="scientific">Candidatus Rhabdochlamydia porcellionis</name>
    <dbReference type="NCBI Taxonomy" id="225148"/>
    <lineage>
        <taxon>Bacteria</taxon>
        <taxon>Pseudomonadati</taxon>
        <taxon>Chlamydiota</taxon>
        <taxon>Chlamydiia</taxon>
        <taxon>Parachlamydiales</taxon>
        <taxon>Candidatus Rhabdochlamydiaceae</taxon>
        <taxon>Candidatus Rhabdochlamydia</taxon>
    </lineage>
</organism>
<keyword evidence="1" id="KW-0812">Transmembrane</keyword>
<dbReference type="Pfam" id="PF05147">
    <property type="entry name" value="LANC_like"/>
    <property type="match status" value="1"/>
</dbReference>
<dbReference type="SUPFAM" id="SSF158745">
    <property type="entry name" value="LanC-like"/>
    <property type="match status" value="1"/>
</dbReference>
<keyword evidence="1" id="KW-0472">Membrane</keyword>
<dbReference type="PRINTS" id="PR01950">
    <property type="entry name" value="LANCSUPER"/>
</dbReference>
<dbReference type="PRINTS" id="PR01955">
    <property type="entry name" value="LANCFRANKIA"/>
</dbReference>
<dbReference type="Gene3D" id="1.50.10.20">
    <property type="match status" value="1"/>
</dbReference>